<sequence>MEVQVFRVLILGEEEQGQNLYQVVCFVTRFNKVNFIPVDAMSKLRQRNPLAVREPEEERGREQLGMDLSVDLSRAEVISPHLAPLCKEGPHSTFAREADLRAWASAREKRN</sequence>
<evidence type="ECO:0000313" key="2">
    <source>
        <dbReference type="EMBL" id="JAA68778.1"/>
    </source>
</evidence>
<name>A0A0K8RD57_IXORI</name>
<proteinExistence type="evidence at transcript level"/>
<feature type="domain" description="Out at first protein BRICHOS-like" evidence="1">
    <location>
        <begin position="2"/>
        <end position="103"/>
    </location>
</feature>
<protein>
    <recommendedName>
        <fullName evidence="1">Out at first protein BRICHOS-like domain-containing protein</fullName>
    </recommendedName>
</protein>
<dbReference type="InterPro" id="IPR026315">
    <property type="entry name" value="Oaf"/>
</dbReference>
<dbReference type="PANTHER" id="PTHR13423">
    <property type="entry name" value="OUT AT FIRST"/>
    <property type="match status" value="1"/>
</dbReference>
<evidence type="ECO:0000259" key="1">
    <source>
        <dbReference type="Pfam" id="PF14941"/>
    </source>
</evidence>
<organism evidence="2">
    <name type="scientific">Ixodes ricinus</name>
    <name type="common">Common tick</name>
    <name type="synonym">Acarus ricinus</name>
    <dbReference type="NCBI Taxonomy" id="34613"/>
    <lineage>
        <taxon>Eukaryota</taxon>
        <taxon>Metazoa</taxon>
        <taxon>Ecdysozoa</taxon>
        <taxon>Arthropoda</taxon>
        <taxon>Chelicerata</taxon>
        <taxon>Arachnida</taxon>
        <taxon>Acari</taxon>
        <taxon>Parasitiformes</taxon>
        <taxon>Ixodida</taxon>
        <taxon>Ixodoidea</taxon>
        <taxon>Ixodidae</taxon>
        <taxon>Ixodinae</taxon>
        <taxon>Ixodes</taxon>
    </lineage>
</organism>
<dbReference type="Pfam" id="PF14941">
    <property type="entry name" value="OAF_N"/>
    <property type="match status" value="1"/>
</dbReference>
<dbReference type="AlphaFoldDB" id="A0A0K8RD57"/>
<dbReference type="EMBL" id="GADI01005030">
    <property type="protein sequence ID" value="JAA68778.1"/>
    <property type="molecule type" value="mRNA"/>
</dbReference>
<dbReference type="InterPro" id="IPR053894">
    <property type="entry name" value="OAF_N"/>
</dbReference>
<accession>A0A0K8RD57</accession>
<dbReference type="PANTHER" id="PTHR13423:SF2">
    <property type="entry name" value="OUT AT FIRST PROTEIN HOMOLOG"/>
    <property type="match status" value="1"/>
</dbReference>
<reference evidence="2" key="1">
    <citation type="submission" date="2012-12" db="EMBL/GenBank/DDBJ databases">
        <title>Identification and characterization of a phenylalanine ammonia-lyase gene family in Isatis indigotica Fort.</title>
        <authorList>
            <person name="Liu Q."/>
            <person name="Chen J."/>
            <person name="Zhou X."/>
            <person name="Di P."/>
            <person name="Xiao Y."/>
            <person name="Xuan H."/>
            <person name="Zhang L."/>
            <person name="Chen W."/>
        </authorList>
    </citation>
    <scope>NUCLEOTIDE SEQUENCE</scope>
    <source>
        <tissue evidence="2">Salivary gland</tissue>
    </source>
</reference>